<evidence type="ECO:0000313" key="5">
    <source>
        <dbReference type="EMBL" id="EAQ51457.1"/>
    </source>
</evidence>
<comment type="caution">
    <text evidence="5">The sequence shown here is derived from an EMBL/GenBank/DDBJ whole genome shotgun (WGS) entry which is preliminary data.</text>
</comment>
<dbReference type="HOGENOM" id="CLU_120900_3_0_10"/>
<dbReference type="RefSeq" id="WP_009781929.1">
    <property type="nucleotide sequence ID" value="NZ_CH672395.1"/>
</dbReference>
<evidence type="ECO:0008006" key="7">
    <source>
        <dbReference type="Google" id="ProtNLM"/>
    </source>
</evidence>
<dbReference type="Gene3D" id="1.20.120.450">
    <property type="entry name" value="dinb family like domain"/>
    <property type="match status" value="1"/>
</dbReference>
<evidence type="ECO:0000313" key="6">
    <source>
        <dbReference type="Proteomes" id="UP000001601"/>
    </source>
</evidence>
<accession>A3XGZ0</accession>
<feature type="binding site" evidence="3">
    <location>
        <position position="144"/>
    </location>
    <ligand>
        <name>a divalent metal cation</name>
        <dbReference type="ChEBI" id="CHEBI:60240"/>
    </ligand>
</feature>
<feature type="signal peptide" evidence="4">
    <location>
        <begin position="1"/>
        <end position="19"/>
    </location>
</feature>
<protein>
    <recommendedName>
        <fullName evidence="7">DinB family protein</fullName>
    </recommendedName>
</protein>
<dbReference type="InterPro" id="IPR007837">
    <property type="entry name" value="DinB"/>
</dbReference>
<sequence>MRKILLLIVLIMGITSSNAQESLFKQAWLEKWQNSKEYLIAVAEKMPDSLYGYKPTEREMSFGEQLEHINQNMEWLSTTYFDKQEAEVSTNVNEKKRIIANLQNAFDLIYETIQSYPESRLTEKVDFFAGEKSKLQILNLLQDHLTHHRGQLIVYLNLNGLEPPRYTGW</sequence>
<keyword evidence="4" id="KW-0732">Signal</keyword>
<keyword evidence="2 3" id="KW-0479">Metal-binding</keyword>
<dbReference type="Pfam" id="PF05163">
    <property type="entry name" value="DinB"/>
    <property type="match status" value="1"/>
</dbReference>
<dbReference type="AlphaFoldDB" id="A3XGZ0"/>
<dbReference type="STRING" id="398720.MED217_17980"/>
<feature type="binding site" evidence="3">
    <location>
        <position position="148"/>
    </location>
    <ligand>
        <name>a divalent metal cation</name>
        <dbReference type="ChEBI" id="CHEBI:60240"/>
    </ligand>
</feature>
<proteinExistence type="inferred from homology"/>
<comment type="similarity">
    <text evidence="1">Belongs to the DinB family.</text>
</comment>
<reference evidence="5 6" key="1">
    <citation type="journal article" date="2007" name="Nature">
        <title>Light stimulates growth of proteorhodopsin-containing marine Flavobacteria.</title>
        <authorList>
            <person name="Gomez-Consarnau L."/>
            <person name="Gonzalez J.M."/>
            <person name="Coll-Llado M."/>
            <person name="Gourdon P."/>
            <person name="Pascher T."/>
            <person name="Neutze R."/>
            <person name="Pedros-Alio C."/>
            <person name="Pinhassi J."/>
        </authorList>
    </citation>
    <scope>NUCLEOTIDE SEQUENCE [LARGE SCALE GENOMIC DNA]</scope>
    <source>
        <strain evidence="5 6">MED217</strain>
    </source>
</reference>
<dbReference type="GO" id="GO:0046872">
    <property type="term" value="F:metal ion binding"/>
    <property type="evidence" value="ECO:0007669"/>
    <property type="project" value="UniProtKB-KW"/>
</dbReference>
<evidence type="ECO:0000256" key="3">
    <source>
        <dbReference type="PIRSR" id="PIRSR607837-1"/>
    </source>
</evidence>
<dbReference type="OrthoDB" id="119432at2"/>
<dbReference type="SUPFAM" id="SSF109854">
    <property type="entry name" value="DinB/YfiT-like putative metalloenzymes"/>
    <property type="match status" value="1"/>
</dbReference>
<dbReference type="eggNOG" id="COG2318">
    <property type="taxonomic scope" value="Bacteria"/>
</dbReference>
<dbReference type="InterPro" id="IPR034660">
    <property type="entry name" value="DinB/YfiT-like"/>
</dbReference>
<name>A3XGZ0_LEEBM</name>
<keyword evidence="6" id="KW-1185">Reference proteome</keyword>
<organism evidence="5 6">
    <name type="scientific">Leeuwenhoekiella blandensis (strain CECT 7118 / CCUG 51940 / KCTC 22103 / MED217)</name>
    <name type="common">Flavobacterium sp. (strain MED217)</name>
    <dbReference type="NCBI Taxonomy" id="398720"/>
    <lineage>
        <taxon>Bacteria</taxon>
        <taxon>Pseudomonadati</taxon>
        <taxon>Bacteroidota</taxon>
        <taxon>Flavobacteriia</taxon>
        <taxon>Flavobacteriales</taxon>
        <taxon>Flavobacteriaceae</taxon>
        <taxon>Leeuwenhoekiella</taxon>
    </lineage>
</organism>
<evidence type="ECO:0000256" key="1">
    <source>
        <dbReference type="ARBA" id="ARBA00008635"/>
    </source>
</evidence>
<dbReference type="EMBL" id="AANC01000001">
    <property type="protein sequence ID" value="EAQ51457.1"/>
    <property type="molecule type" value="Genomic_DNA"/>
</dbReference>
<gene>
    <name evidence="5" type="ORF">MED217_17980</name>
</gene>
<evidence type="ECO:0000256" key="2">
    <source>
        <dbReference type="ARBA" id="ARBA00022723"/>
    </source>
</evidence>
<dbReference type="Proteomes" id="UP000001601">
    <property type="component" value="Unassembled WGS sequence"/>
</dbReference>
<evidence type="ECO:0000256" key="4">
    <source>
        <dbReference type="SAM" id="SignalP"/>
    </source>
</evidence>
<feature type="binding site" evidence="3">
    <location>
        <position position="68"/>
    </location>
    <ligand>
        <name>a divalent metal cation</name>
        <dbReference type="ChEBI" id="CHEBI:60240"/>
    </ligand>
</feature>
<feature type="chain" id="PRO_5002662810" description="DinB family protein" evidence="4">
    <location>
        <begin position="20"/>
        <end position="169"/>
    </location>
</feature>